<evidence type="ECO:0000256" key="11">
    <source>
        <dbReference type="SAM" id="SignalP"/>
    </source>
</evidence>
<keyword evidence="5" id="KW-0336">GPI-anchor</keyword>
<evidence type="ECO:0000256" key="7">
    <source>
        <dbReference type="ARBA" id="ARBA00023136"/>
    </source>
</evidence>
<name>A0ABM5GN42_9SAUR</name>
<keyword evidence="10" id="KW-0449">Lipoprotein</keyword>
<keyword evidence="9" id="KW-0325">Glycoprotein</keyword>
<dbReference type="Gene3D" id="2.10.60.10">
    <property type="entry name" value="CD59"/>
    <property type="match status" value="1"/>
</dbReference>
<keyword evidence="3" id="KW-1003">Cell membrane</keyword>
<evidence type="ECO:0000256" key="2">
    <source>
        <dbReference type="ARBA" id="ARBA00004613"/>
    </source>
</evidence>
<keyword evidence="8" id="KW-1015">Disulfide bond</keyword>
<evidence type="ECO:0000256" key="9">
    <source>
        <dbReference type="ARBA" id="ARBA00023180"/>
    </source>
</evidence>
<dbReference type="InterPro" id="IPR045860">
    <property type="entry name" value="Snake_toxin-like_sf"/>
</dbReference>
<proteinExistence type="predicted"/>
<evidence type="ECO:0000256" key="3">
    <source>
        <dbReference type="ARBA" id="ARBA00022475"/>
    </source>
</evidence>
<evidence type="ECO:0000256" key="4">
    <source>
        <dbReference type="ARBA" id="ARBA00022525"/>
    </source>
</evidence>
<dbReference type="RefSeq" id="XP_072859078.1">
    <property type="nucleotide sequence ID" value="XM_073002977.1"/>
</dbReference>
<dbReference type="InterPro" id="IPR046354">
    <property type="entry name" value="SPACA4/Bouncer"/>
</dbReference>
<evidence type="ECO:0000256" key="10">
    <source>
        <dbReference type="ARBA" id="ARBA00023288"/>
    </source>
</evidence>
<dbReference type="Proteomes" id="UP001652642">
    <property type="component" value="Chromosome 6"/>
</dbReference>
<evidence type="ECO:0000256" key="6">
    <source>
        <dbReference type="ARBA" id="ARBA00022729"/>
    </source>
</evidence>
<evidence type="ECO:0000313" key="13">
    <source>
        <dbReference type="RefSeq" id="XP_072859078.1"/>
    </source>
</evidence>
<organism evidence="12 13">
    <name type="scientific">Pogona vitticeps</name>
    <name type="common">central bearded dragon</name>
    <dbReference type="NCBI Taxonomy" id="103695"/>
    <lineage>
        <taxon>Eukaryota</taxon>
        <taxon>Metazoa</taxon>
        <taxon>Chordata</taxon>
        <taxon>Craniata</taxon>
        <taxon>Vertebrata</taxon>
        <taxon>Euteleostomi</taxon>
        <taxon>Lepidosauria</taxon>
        <taxon>Squamata</taxon>
        <taxon>Bifurcata</taxon>
        <taxon>Unidentata</taxon>
        <taxon>Episquamata</taxon>
        <taxon>Toxicofera</taxon>
        <taxon>Iguania</taxon>
        <taxon>Acrodonta</taxon>
        <taxon>Agamidae</taxon>
        <taxon>Amphibolurinae</taxon>
        <taxon>Pogona</taxon>
    </lineage>
</organism>
<comment type="subcellular location">
    <subcellularLocation>
        <location evidence="1">Cell membrane</location>
        <topology evidence="1">Lipid-anchor</topology>
        <topology evidence="1">GPI-anchor</topology>
    </subcellularLocation>
    <subcellularLocation>
        <location evidence="2">Secreted</location>
    </subcellularLocation>
</comment>
<evidence type="ECO:0000256" key="5">
    <source>
        <dbReference type="ARBA" id="ARBA00022622"/>
    </source>
</evidence>
<protein>
    <submittedName>
        <fullName evidence="13">Sperm acrosome membrane-associated protein 4</fullName>
    </submittedName>
</protein>
<feature type="chain" id="PRO_5045945230" evidence="11">
    <location>
        <begin position="33"/>
        <end position="133"/>
    </location>
</feature>
<accession>A0ABM5GN42</accession>
<dbReference type="SUPFAM" id="SSF57302">
    <property type="entry name" value="Snake toxin-like"/>
    <property type="match status" value="1"/>
</dbReference>
<dbReference type="GeneID" id="110081772"/>
<evidence type="ECO:0000313" key="12">
    <source>
        <dbReference type="Proteomes" id="UP001652642"/>
    </source>
</evidence>
<evidence type="ECO:0000256" key="1">
    <source>
        <dbReference type="ARBA" id="ARBA00004609"/>
    </source>
</evidence>
<keyword evidence="12" id="KW-1185">Reference proteome</keyword>
<sequence>MGNSHIFYHKMMGTWSLGFICLLTCVLPSVFSKVCFFCEITASTRCPATQMVCGEYEDCFVGEGAALGVSMIQNKGCTRDVDCGKEQSVSYMGVTYSLVTKCCKGDLCNAALPLTAPSILTQLGIIIVLLGLI</sequence>
<keyword evidence="4" id="KW-0964">Secreted</keyword>
<evidence type="ECO:0000256" key="8">
    <source>
        <dbReference type="ARBA" id="ARBA00023157"/>
    </source>
</evidence>
<dbReference type="PANTHER" id="PTHR47613">
    <property type="entry name" value="SPERM ACROSOME MEMBRANE-ASSOCIATED PROTEIN 4"/>
    <property type="match status" value="1"/>
</dbReference>
<keyword evidence="6 11" id="KW-0732">Signal</keyword>
<dbReference type="PANTHER" id="PTHR47613:SF1">
    <property type="entry name" value="SPERM ACROSOME MEMBRANE-ASSOCIATED PROTEIN 4"/>
    <property type="match status" value="1"/>
</dbReference>
<reference evidence="13" key="1">
    <citation type="submission" date="2025-08" db="UniProtKB">
        <authorList>
            <consortium name="RefSeq"/>
        </authorList>
    </citation>
    <scope>IDENTIFICATION</scope>
</reference>
<gene>
    <name evidence="13" type="primary">SPACA4</name>
</gene>
<keyword evidence="7" id="KW-0472">Membrane</keyword>
<feature type="signal peptide" evidence="11">
    <location>
        <begin position="1"/>
        <end position="32"/>
    </location>
</feature>